<accession>A0A0A9GNW8</accession>
<proteinExistence type="predicted"/>
<protein>
    <submittedName>
        <fullName evidence="1">Uncharacterized protein</fullName>
    </submittedName>
</protein>
<dbReference type="EMBL" id="GBRH01171739">
    <property type="protein sequence ID" value="JAE26157.1"/>
    <property type="molecule type" value="Transcribed_RNA"/>
</dbReference>
<reference evidence="1" key="1">
    <citation type="submission" date="2014-09" db="EMBL/GenBank/DDBJ databases">
        <authorList>
            <person name="Magalhaes I.L.F."/>
            <person name="Oliveira U."/>
            <person name="Santos F.R."/>
            <person name="Vidigal T.H.D.A."/>
            <person name="Brescovit A.D."/>
            <person name="Santos A.J."/>
        </authorList>
    </citation>
    <scope>NUCLEOTIDE SEQUENCE</scope>
    <source>
        <tissue evidence="1">Shoot tissue taken approximately 20 cm above the soil surface</tissue>
    </source>
</reference>
<dbReference type="AlphaFoldDB" id="A0A0A9GNW8"/>
<reference evidence="1" key="2">
    <citation type="journal article" date="2015" name="Data Brief">
        <title>Shoot transcriptome of the giant reed, Arundo donax.</title>
        <authorList>
            <person name="Barrero R.A."/>
            <person name="Guerrero F.D."/>
            <person name="Moolhuijzen P."/>
            <person name="Goolsby J.A."/>
            <person name="Tidwell J."/>
            <person name="Bellgard S.E."/>
            <person name="Bellgard M.I."/>
        </authorList>
    </citation>
    <scope>NUCLEOTIDE SEQUENCE</scope>
    <source>
        <tissue evidence="1">Shoot tissue taken approximately 20 cm above the soil surface</tissue>
    </source>
</reference>
<organism evidence="1">
    <name type="scientific">Arundo donax</name>
    <name type="common">Giant reed</name>
    <name type="synonym">Donax arundinaceus</name>
    <dbReference type="NCBI Taxonomy" id="35708"/>
    <lineage>
        <taxon>Eukaryota</taxon>
        <taxon>Viridiplantae</taxon>
        <taxon>Streptophyta</taxon>
        <taxon>Embryophyta</taxon>
        <taxon>Tracheophyta</taxon>
        <taxon>Spermatophyta</taxon>
        <taxon>Magnoliopsida</taxon>
        <taxon>Liliopsida</taxon>
        <taxon>Poales</taxon>
        <taxon>Poaceae</taxon>
        <taxon>PACMAD clade</taxon>
        <taxon>Arundinoideae</taxon>
        <taxon>Arundineae</taxon>
        <taxon>Arundo</taxon>
    </lineage>
</organism>
<name>A0A0A9GNW8_ARUDO</name>
<sequence length="29" mass="3481">MKTENELNYEFSIQFLCFYLNSHTPPSIN</sequence>
<evidence type="ECO:0000313" key="1">
    <source>
        <dbReference type="EMBL" id="JAE26157.1"/>
    </source>
</evidence>